<evidence type="ECO:0000313" key="3">
    <source>
        <dbReference type="Proteomes" id="UP000255277"/>
    </source>
</evidence>
<dbReference type="InterPro" id="IPR003447">
    <property type="entry name" value="FEMABX"/>
</dbReference>
<evidence type="ECO:0000313" key="2">
    <source>
        <dbReference type="EMBL" id="SUM32979.1"/>
    </source>
</evidence>
<name>A0A380FHA5_STAGA</name>
<gene>
    <name evidence="2" type="primary">femA_2</name>
    <name evidence="2" type="ORF">NCTC12195_02430</name>
</gene>
<keyword evidence="2" id="KW-0808">Transferase</keyword>
<dbReference type="EC" id="2.3.2.17" evidence="2"/>
<keyword evidence="2" id="KW-0012">Acyltransferase</keyword>
<organism evidence="2 3">
    <name type="scientific">Staphylococcus gallinarum</name>
    <dbReference type="NCBI Taxonomy" id="1293"/>
    <lineage>
        <taxon>Bacteria</taxon>
        <taxon>Bacillati</taxon>
        <taxon>Bacillota</taxon>
        <taxon>Bacilli</taxon>
        <taxon>Bacillales</taxon>
        <taxon>Staphylococcaceae</taxon>
        <taxon>Staphylococcus</taxon>
    </lineage>
</organism>
<dbReference type="GO" id="GO:0005737">
    <property type="term" value="C:cytoplasm"/>
    <property type="evidence" value="ECO:0007669"/>
    <property type="project" value="UniProtKB-SubCell"/>
</dbReference>
<reference evidence="2 3" key="1">
    <citation type="submission" date="2018-06" db="EMBL/GenBank/DDBJ databases">
        <authorList>
            <consortium name="Pathogen Informatics"/>
            <person name="Doyle S."/>
        </authorList>
    </citation>
    <scope>NUCLEOTIDE SEQUENCE [LARGE SCALE GENOMIC DNA]</scope>
    <source>
        <strain evidence="2 3">NCTC12195</strain>
    </source>
</reference>
<dbReference type="Proteomes" id="UP000255277">
    <property type="component" value="Unassembled WGS sequence"/>
</dbReference>
<dbReference type="InterPro" id="IPR016181">
    <property type="entry name" value="Acyl_CoA_acyltransferase"/>
</dbReference>
<dbReference type="PROSITE" id="PS51191">
    <property type="entry name" value="FEMABX"/>
    <property type="match status" value="1"/>
</dbReference>
<proteinExistence type="predicted"/>
<comment type="subcellular location">
    <subcellularLocation>
        <location evidence="1">Cytoplasm</location>
    </subcellularLocation>
</comment>
<sequence length="30" mass="3411">MKFTNLTAKEFGTFTDSMPNSHFTQMVGEL</sequence>
<dbReference type="AlphaFoldDB" id="A0A380FHA5"/>
<protein>
    <submittedName>
        <fullName evidence="2">Factor essential for methicillin resistance FEMA</fullName>
        <ecNumber evidence="2">2.3.2.17</ecNumber>
    </submittedName>
</protein>
<dbReference type="GO" id="GO:0016755">
    <property type="term" value="F:aminoacyltransferase activity"/>
    <property type="evidence" value="ECO:0007669"/>
    <property type="project" value="InterPro"/>
</dbReference>
<accession>A0A380FHA5</accession>
<dbReference type="EMBL" id="UHDK01000001">
    <property type="protein sequence ID" value="SUM32979.1"/>
    <property type="molecule type" value="Genomic_DNA"/>
</dbReference>
<dbReference type="SUPFAM" id="SSF55729">
    <property type="entry name" value="Acyl-CoA N-acyltransferases (Nat)"/>
    <property type="match status" value="1"/>
</dbReference>
<dbReference type="GO" id="GO:0044038">
    <property type="term" value="P:cell wall macromolecule biosynthetic process"/>
    <property type="evidence" value="ECO:0007669"/>
    <property type="project" value="InterPro"/>
</dbReference>
<evidence type="ECO:0000256" key="1">
    <source>
        <dbReference type="ARBA" id="ARBA00004496"/>
    </source>
</evidence>